<dbReference type="Proteomes" id="UP000218231">
    <property type="component" value="Unassembled WGS sequence"/>
</dbReference>
<keyword evidence="1" id="KW-0812">Transmembrane</keyword>
<keyword evidence="3" id="KW-1185">Reference proteome</keyword>
<dbReference type="AlphaFoldDB" id="A0A2A2LA18"/>
<evidence type="ECO:0000313" key="2">
    <source>
        <dbReference type="EMBL" id="PAV82968.1"/>
    </source>
</evidence>
<sequence>MILCLCADTGRFSLFEFISSSPVLLISRSASFALMSVMLMNARGGSSMFTALQGFQFCIEGAHAMSRRSGCGVAASTASLLTAFGLTPLSSKYVFTRAINSSGMLISISGSCNSPSHPTYLSVCLTVAAVVFFLSPLNAASTFMWNICLTMFMAQAASATFLFDPWPLPITYF</sequence>
<reference evidence="2 3" key="1">
    <citation type="journal article" date="2017" name="Curr. Biol.">
        <title>Genome architecture and evolution of a unichromosomal asexual nematode.</title>
        <authorList>
            <person name="Fradin H."/>
            <person name="Zegar C."/>
            <person name="Gutwein M."/>
            <person name="Lucas J."/>
            <person name="Kovtun M."/>
            <person name="Corcoran D."/>
            <person name="Baugh L.R."/>
            <person name="Kiontke K."/>
            <person name="Gunsalus K."/>
            <person name="Fitch D.H."/>
            <person name="Piano F."/>
        </authorList>
    </citation>
    <scope>NUCLEOTIDE SEQUENCE [LARGE SCALE GENOMIC DNA]</scope>
    <source>
        <strain evidence="2">PF1309</strain>
    </source>
</reference>
<feature type="transmembrane region" description="Helical" evidence="1">
    <location>
        <begin position="17"/>
        <end position="39"/>
    </location>
</feature>
<comment type="caution">
    <text evidence="2">The sequence shown here is derived from an EMBL/GenBank/DDBJ whole genome shotgun (WGS) entry which is preliminary data.</text>
</comment>
<organism evidence="2 3">
    <name type="scientific">Diploscapter pachys</name>
    <dbReference type="NCBI Taxonomy" id="2018661"/>
    <lineage>
        <taxon>Eukaryota</taxon>
        <taxon>Metazoa</taxon>
        <taxon>Ecdysozoa</taxon>
        <taxon>Nematoda</taxon>
        <taxon>Chromadorea</taxon>
        <taxon>Rhabditida</taxon>
        <taxon>Rhabditina</taxon>
        <taxon>Rhabditomorpha</taxon>
        <taxon>Rhabditoidea</taxon>
        <taxon>Rhabditidae</taxon>
        <taxon>Diploscapter</taxon>
    </lineage>
</organism>
<dbReference type="EMBL" id="LIAE01007010">
    <property type="protein sequence ID" value="PAV82968.1"/>
    <property type="molecule type" value="Genomic_DNA"/>
</dbReference>
<keyword evidence="1" id="KW-1133">Transmembrane helix</keyword>
<evidence type="ECO:0000256" key="1">
    <source>
        <dbReference type="SAM" id="Phobius"/>
    </source>
</evidence>
<keyword evidence="1" id="KW-0472">Membrane</keyword>
<name>A0A2A2LA18_9BILA</name>
<proteinExistence type="predicted"/>
<accession>A0A2A2LA18</accession>
<gene>
    <name evidence="2" type="ORF">WR25_08191</name>
</gene>
<evidence type="ECO:0000313" key="3">
    <source>
        <dbReference type="Proteomes" id="UP000218231"/>
    </source>
</evidence>
<protein>
    <submittedName>
        <fullName evidence="2">Uncharacterized protein</fullName>
    </submittedName>
</protein>